<evidence type="ECO:0008006" key="3">
    <source>
        <dbReference type="Google" id="ProtNLM"/>
    </source>
</evidence>
<proteinExistence type="predicted"/>
<reference evidence="1 2" key="1">
    <citation type="journal article" date="2015" name="Genome Announc.">
        <title>Draft Genome Sequence of the Thermophile Thermus filiformis ATCC 43280, Producer of Carotenoid-(Di)glucoside-Branched Fatty Acid (Di)esters and Source of Hyperthermostable Enzymes of Biotechnological Interest.</title>
        <authorList>
            <person name="Mandelli F."/>
            <person name="Oliveira Ramires B."/>
            <person name="Couger M.B."/>
            <person name="Paixao D.A."/>
            <person name="Camilo C.M."/>
            <person name="Polikarpov I."/>
            <person name="Prade R."/>
            <person name="Riano-Pachon D.M."/>
            <person name="Squina F.M."/>
        </authorList>
    </citation>
    <scope>NUCLEOTIDE SEQUENCE [LARGE SCALE GENOMIC DNA]</scope>
    <source>
        <strain evidence="1 2">ATCC 43280</strain>
    </source>
</reference>
<dbReference type="RefSeq" id="WP_038064754.1">
    <property type="nucleotide sequence ID" value="NZ_JPSL02000039.1"/>
</dbReference>
<protein>
    <recommendedName>
        <fullName evidence="3">Elongation factor G-binding protein C-terminal treble-clef zinc-finger domain-containing protein</fullName>
    </recommendedName>
</protein>
<comment type="caution">
    <text evidence="1">The sequence shown here is derived from an EMBL/GenBank/DDBJ whole genome shotgun (WGS) entry which is preliminary data.</text>
</comment>
<name>A0A0D6XB16_THEFI</name>
<evidence type="ECO:0000313" key="1">
    <source>
        <dbReference type="EMBL" id="KIX84511.1"/>
    </source>
</evidence>
<dbReference type="OrthoDB" id="26186at2"/>
<gene>
    <name evidence="1" type="ORF">THFILI_06815</name>
</gene>
<organism evidence="1 2">
    <name type="scientific">Thermus filiformis</name>
    <dbReference type="NCBI Taxonomy" id="276"/>
    <lineage>
        <taxon>Bacteria</taxon>
        <taxon>Thermotogati</taxon>
        <taxon>Deinococcota</taxon>
        <taxon>Deinococci</taxon>
        <taxon>Thermales</taxon>
        <taxon>Thermaceae</taxon>
        <taxon>Thermus</taxon>
    </lineage>
</organism>
<accession>A0A0D6XB16</accession>
<evidence type="ECO:0000313" key="2">
    <source>
        <dbReference type="Proteomes" id="UP000030364"/>
    </source>
</evidence>
<dbReference type="Proteomes" id="UP000030364">
    <property type="component" value="Unassembled WGS sequence"/>
</dbReference>
<dbReference type="STRING" id="276.THFILI_06815"/>
<dbReference type="AlphaFoldDB" id="A0A0D6XB16"/>
<dbReference type="EMBL" id="JPSL02000039">
    <property type="protein sequence ID" value="KIX84511.1"/>
    <property type="molecule type" value="Genomic_DNA"/>
</dbReference>
<keyword evidence="2" id="KW-1185">Reference proteome</keyword>
<sequence>MDYEERELILELFPGTPPDLLPLGEMLYWQDEEGRVHIEERGVEGLHLVLEPVGEAPRAPQVCEACRRHLSGSALGFYRHAVGKDPRHLRYLVLCRDTARCASHAEPGRLREILLRGIERRDPGEL</sequence>